<keyword evidence="3" id="KW-1185">Reference proteome</keyword>
<dbReference type="KEGG" id="sgra:EX895_004748"/>
<evidence type="ECO:0000256" key="1">
    <source>
        <dbReference type="SAM" id="MobiDB-lite"/>
    </source>
</evidence>
<protein>
    <submittedName>
        <fullName evidence="2">Uncharacterized protein</fullName>
    </submittedName>
</protein>
<dbReference type="AlphaFoldDB" id="A0A4U7KNZ8"/>
<dbReference type="EMBL" id="SRRM01000018">
    <property type="protein sequence ID" value="TKY85923.1"/>
    <property type="molecule type" value="Genomic_DNA"/>
</dbReference>
<gene>
    <name evidence="2" type="ORF">EX895_004748</name>
</gene>
<dbReference type="Proteomes" id="UP000306050">
    <property type="component" value="Chromosome SGRAM_5"/>
</dbReference>
<dbReference type="RefSeq" id="XP_029737908.1">
    <property type="nucleotide sequence ID" value="XM_029885342.1"/>
</dbReference>
<dbReference type="GeneID" id="40727643"/>
<comment type="caution">
    <text evidence="2">The sequence shown here is derived from an EMBL/GenBank/DDBJ whole genome shotgun (WGS) entry which is preliminary data.</text>
</comment>
<feature type="region of interest" description="Disordered" evidence="1">
    <location>
        <begin position="300"/>
        <end position="323"/>
    </location>
</feature>
<evidence type="ECO:0000313" key="3">
    <source>
        <dbReference type="Proteomes" id="UP000306050"/>
    </source>
</evidence>
<dbReference type="OrthoDB" id="2306919at2759"/>
<name>A0A4U7KNZ8_9BASI</name>
<accession>A0A4U7KNZ8</accession>
<feature type="region of interest" description="Disordered" evidence="1">
    <location>
        <begin position="1"/>
        <end position="24"/>
    </location>
</feature>
<organism evidence="2 3">
    <name type="scientific">Sporisorium graminicola</name>
    <dbReference type="NCBI Taxonomy" id="280036"/>
    <lineage>
        <taxon>Eukaryota</taxon>
        <taxon>Fungi</taxon>
        <taxon>Dikarya</taxon>
        <taxon>Basidiomycota</taxon>
        <taxon>Ustilaginomycotina</taxon>
        <taxon>Ustilaginomycetes</taxon>
        <taxon>Ustilaginales</taxon>
        <taxon>Ustilaginaceae</taxon>
        <taxon>Sporisorium</taxon>
    </lineage>
</organism>
<evidence type="ECO:0000313" key="2">
    <source>
        <dbReference type="EMBL" id="TKY85923.1"/>
    </source>
</evidence>
<sequence length="323" mass="35411">MNKRLDELKSTLVQAPPAASQATKPPQWLGELLKSVPGLPADAVPHNRPKHAHLQSAIAAASLHPAIEACLHLINSDLYSAHFLVRKAQGGSRYLDWLHAVLHKLEGDFRNAKMWYTDLGNTNAGSRSQADDNKKTDETPAFGRFHEFWFVPTCNGGRGSQKRADSLELASCNDLPNCLELTAHGHTDLVFLTSLAVKAASSNAVNDNSVTGEFAKHHADTTLAEDKIKLSQSAFGLQDLQLLYRLLTHSTSCRDTVRSLSQLELVWMIGAMVQDFGWRAYTIADTVDALKVESTPAYQSEGDARKAKASNMVLNPGQGQRKF</sequence>
<proteinExistence type="predicted"/>
<reference evidence="2 3" key="1">
    <citation type="submission" date="2019-05" db="EMBL/GenBank/DDBJ databases">
        <title>Sporisorium graminicola CBS 10092 draft sequencing and annotation.</title>
        <authorList>
            <person name="Solano-Gonzalez S."/>
            <person name="Caddick M.X."/>
            <person name="Darby A."/>
        </authorList>
    </citation>
    <scope>NUCLEOTIDE SEQUENCE [LARGE SCALE GENOMIC DNA]</scope>
    <source>
        <strain evidence="2 3">CBS 10092</strain>
    </source>
</reference>